<dbReference type="GO" id="GO:0036055">
    <property type="term" value="F:protein-succinyllysine desuccinylase activity"/>
    <property type="evidence" value="ECO:0007669"/>
    <property type="project" value="UniProtKB-UniRule"/>
</dbReference>
<dbReference type="SUPFAM" id="SSF52467">
    <property type="entry name" value="DHS-like NAD/FAD-binding domain"/>
    <property type="match status" value="1"/>
</dbReference>
<protein>
    <recommendedName>
        <fullName evidence="3">NAD-dependent protein deacylase</fullName>
        <ecNumber evidence="3">2.3.1.286</ecNumber>
    </recommendedName>
    <alternativeName>
        <fullName evidence="3">Regulatory protein SIR2 homolog</fullName>
    </alternativeName>
</protein>
<comment type="catalytic activity">
    <reaction evidence="3">
        <text>N(6)-succinyl-L-lysyl-[protein] + NAD(+) + H2O = 2''-O-succinyl-ADP-D-ribose + nicotinamide + L-lysyl-[protein]</text>
        <dbReference type="Rhea" id="RHEA:47668"/>
        <dbReference type="Rhea" id="RHEA-COMP:9752"/>
        <dbReference type="Rhea" id="RHEA-COMP:11877"/>
        <dbReference type="ChEBI" id="CHEBI:15377"/>
        <dbReference type="ChEBI" id="CHEBI:17154"/>
        <dbReference type="ChEBI" id="CHEBI:29969"/>
        <dbReference type="ChEBI" id="CHEBI:57540"/>
        <dbReference type="ChEBI" id="CHEBI:87830"/>
        <dbReference type="ChEBI" id="CHEBI:87832"/>
    </reaction>
</comment>
<comment type="caution">
    <text evidence="3 4">Lacks conserved residue(s) required for the propagation of feature annotation.</text>
</comment>
<dbReference type="GO" id="GO:0005737">
    <property type="term" value="C:cytoplasm"/>
    <property type="evidence" value="ECO:0007669"/>
    <property type="project" value="UniProtKB-SubCell"/>
</dbReference>
<keyword evidence="3" id="KW-0963">Cytoplasm</keyword>
<dbReference type="InterPro" id="IPR026591">
    <property type="entry name" value="Sirtuin_cat_small_dom_sf"/>
</dbReference>
<feature type="binding site" evidence="3">
    <location>
        <begin position="9"/>
        <end position="28"/>
    </location>
    <ligand>
        <name>NAD(+)</name>
        <dbReference type="ChEBI" id="CHEBI:57540"/>
    </ligand>
</feature>
<keyword evidence="2 3" id="KW-0520">NAD</keyword>
<reference evidence="6 7" key="1">
    <citation type="submission" date="2019-08" db="EMBL/GenBank/DDBJ databases">
        <title>Lewinella sp. strain SSH13 Genome sequencing and assembly.</title>
        <authorList>
            <person name="Kim I."/>
        </authorList>
    </citation>
    <scope>NUCLEOTIDE SEQUENCE [LARGE SCALE GENOMIC DNA]</scope>
    <source>
        <strain evidence="6 7">SSH13</strain>
    </source>
</reference>
<comment type="function">
    <text evidence="3">NAD-dependent lysine deacetylase and desuccinylase that specifically removes acetyl and succinyl groups on target proteins. Modulates the activities of several proteins which are inactive in their acylated form.</text>
</comment>
<proteinExistence type="inferred from homology"/>
<evidence type="ECO:0000256" key="3">
    <source>
        <dbReference type="HAMAP-Rule" id="MF_01121"/>
    </source>
</evidence>
<keyword evidence="1" id="KW-0808">Transferase</keyword>
<evidence type="ECO:0000259" key="5">
    <source>
        <dbReference type="PROSITE" id="PS50305"/>
    </source>
</evidence>
<dbReference type="Pfam" id="PF02146">
    <property type="entry name" value="SIR2"/>
    <property type="match status" value="1"/>
</dbReference>
<dbReference type="EC" id="2.3.1.286" evidence="3"/>
<comment type="caution">
    <text evidence="6">The sequence shown here is derived from an EMBL/GenBank/DDBJ whole genome shotgun (WGS) entry which is preliminary data.</text>
</comment>
<feature type="binding site" evidence="3">
    <location>
        <position position="56"/>
    </location>
    <ligand>
        <name>substrate</name>
    </ligand>
</feature>
<organism evidence="6 7">
    <name type="scientific">Neolewinella aurantiaca</name>
    <dbReference type="NCBI Taxonomy" id="2602767"/>
    <lineage>
        <taxon>Bacteria</taxon>
        <taxon>Pseudomonadati</taxon>
        <taxon>Bacteroidota</taxon>
        <taxon>Saprospiria</taxon>
        <taxon>Saprospirales</taxon>
        <taxon>Lewinellaceae</taxon>
        <taxon>Neolewinella</taxon>
    </lineage>
</organism>
<comment type="similarity">
    <text evidence="3">Belongs to the sirtuin family. Class III subfamily.</text>
</comment>
<dbReference type="HAMAP" id="MF_01121">
    <property type="entry name" value="Sirtuin_ClassIII"/>
    <property type="match status" value="1"/>
</dbReference>
<dbReference type="GO" id="GO:0070403">
    <property type="term" value="F:NAD+ binding"/>
    <property type="evidence" value="ECO:0007669"/>
    <property type="project" value="UniProtKB-UniRule"/>
</dbReference>
<dbReference type="PANTHER" id="PTHR11085:SF4">
    <property type="entry name" value="NAD-DEPENDENT PROTEIN DEACYLASE"/>
    <property type="match status" value="1"/>
</dbReference>
<gene>
    <name evidence="3" type="primary">cobB</name>
    <name evidence="6" type="ORF">FUA23_18710</name>
</gene>
<evidence type="ECO:0000313" key="7">
    <source>
        <dbReference type="Proteomes" id="UP000321907"/>
    </source>
</evidence>
<comment type="subcellular location">
    <subcellularLocation>
        <location evidence="3">Cytoplasm</location>
    </subcellularLocation>
</comment>
<evidence type="ECO:0000256" key="1">
    <source>
        <dbReference type="ARBA" id="ARBA00022679"/>
    </source>
</evidence>
<accession>A0A5C7FQZ2</accession>
<dbReference type="PROSITE" id="PS50305">
    <property type="entry name" value="SIRTUIN"/>
    <property type="match status" value="1"/>
</dbReference>
<dbReference type="CDD" id="cd01412">
    <property type="entry name" value="SIRT5_Af1_CobB"/>
    <property type="match status" value="1"/>
</dbReference>
<comment type="domain">
    <text evidence="3">2 residues (Tyr-53 and Arg-56) present in a large hydrophobic pocket are probably involved in substrate specificity. They are important for desuccinylation activity, but dispensable for deacetylation activity.</text>
</comment>
<comment type="catalytic activity">
    <reaction evidence="3">
        <text>N(6)-acetyl-L-lysyl-[protein] + NAD(+) + H2O = 2''-O-acetyl-ADP-D-ribose + nicotinamide + L-lysyl-[protein]</text>
        <dbReference type="Rhea" id="RHEA:43636"/>
        <dbReference type="Rhea" id="RHEA-COMP:9752"/>
        <dbReference type="Rhea" id="RHEA-COMP:10731"/>
        <dbReference type="ChEBI" id="CHEBI:15377"/>
        <dbReference type="ChEBI" id="CHEBI:17154"/>
        <dbReference type="ChEBI" id="CHEBI:29969"/>
        <dbReference type="ChEBI" id="CHEBI:57540"/>
        <dbReference type="ChEBI" id="CHEBI:61930"/>
        <dbReference type="ChEBI" id="CHEBI:83767"/>
        <dbReference type="EC" id="2.3.1.286"/>
    </reaction>
</comment>
<dbReference type="InterPro" id="IPR029035">
    <property type="entry name" value="DHS-like_NAD/FAD-binding_dom"/>
</dbReference>
<dbReference type="PANTHER" id="PTHR11085">
    <property type="entry name" value="NAD-DEPENDENT PROTEIN DEACYLASE SIRTUIN-5, MITOCHONDRIAL-RELATED"/>
    <property type="match status" value="1"/>
</dbReference>
<sequence length="232" mass="25490">MKRIAILTGAGVSAESGIATFRDSNGLWENHRVEDVASPEGFAANPELVLNFYNQRRAQLHTVEPNNGHKLIAALEDDYDVTVITQNIDDLHERAGSTNIIHLHGELLKARPANADGFIVDWPGDIKLGDTDDKGNQMRPHIVWFGEAVPEIENAARVVSRADLIIIVGTSMQVYPAAGLVGYADDDIPVIYIDPKPSINYELKRRGNIHTIETGGSEGMELAREMIADLMK</sequence>
<dbReference type="AlphaFoldDB" id="A0A5C7FQZ2"/>
<feature type="active site" description="Proton acceptor" evidence="3">
    <location>
        <position position="104"/>
    </location>
</feature>
<dbReference type="InterPro" id="IPR026590">
    <property type="entry name" value="Ssirtuin_cat_dom"/>
</dbReference>
<dbReference type="RefSeq" id="WP_147932297.1">
    <property type="nucleotide sequence ID" value="NZ_VOXD01000036.1"/>
</dbReference>
<dbReference type="Proteomes" id="UP000321907">
    <property type="component" value="Unassembled WGS sequence"/>
</dbReference>
<keyword evidence="7" id="KW-1185">Reference proteome</keyword>
<dbReference type="Gene3D" id="3.30.1600.10">
    <property type="entry name" value="SIR2/SIRT2 'Small Domain"/>
    <property type="match status" value="1"/>
</dbReference>
<dbReference type="InterPro" id="IPR027546">
    <property type="entry name" value="Sirtuin_class_III"/>
</dbReference>
<feature type="binding site" evidence="3">
    <location>
        <begin position="86"/>
        <end position="89"/>
    </location>
    <ligand>
        <name>NAD(+)</name>
        <dbReference type="ChEBI" id="CHEBI:57540"/>
    </ligand>
</feature>
<feature type="binding site" evidence="3">
    <location>
        <begin position="169"/>
        <end position="171"/>
    </location>
    <ligand>
        <name>NAD(+)</name>
        <dbReference type="ChEBI" id="CHEBI:57540"/>
    </ligand>
</feature>
<evidence type="ECO:0000313" key="6">
    <source>
        <dbReference type="EMBL" id="TXF87125.1"/>
    </source>
</evidence>
<feature type="binding site" evidence="3">
    <location>
        <position position="215"/>
    </location>
    <ligand>
        <name>NAD(+)</name>
        <dbReference type="ChEBI" id="CHEBI:57540"/>
    </ligand>
</feature>
<feature type="binding site" evidence="3">
    <location>
        <position position="53"/>
    </location>
    <ligand>
        <name>substrate</name>
    </ligand>
</feature>
<dbReference type="OrthoDB" id="9800582at2"/>
<dbReference type="InterPro" id="IPR050134">
    <property type="entry name" value="NAD-dep_sirtuin_deacylases"/>
</dbReference>
<dbReference type="Gene3D" id="3.40.50.1220">
    <property type="entry name" value="TPP-binding domain"/>
    <property type="match status" value="1"/>
</dbReference>
<dbReference type="GO" id="GO:0017136">
    <property type="term" value="F:histone deacetylase activity, NAD-dependent"/>
    <property type="evidence" value="ECO:0007669"/>
    <property type="project" value="TreeGrafter"/>
</dbReference>
<name>A0A5C7FQZ2_9BACT</name>
<feature type="binding site" evidence="3">
    <location>
        <begin position="200"/>
        <end position="202"/>
    </location>
    <ligand>
        <name>NAD(+)</name>
        <dbReference type="ChEBI" id="CHEBI:57540"/>
    </ligand>
</feature>
<evidence type="ECO:0000256" key="4">
    <source>
        <dbReference type="PROSITE-ProRule" id="PRU00236"/>
    </source>
</evidence>
<feature type="domain" description="Deacetylase sirtuin-type" evidence="5">
    <location>
        <begin position="1"/>
        <end position="232"/>
    </location>
</feature>
<dbReference type="InterPro" id="IPR003000">
    <property type="entry name" value="Sirtuin"/>
</dbReference>
<dbReference type="EMBL" id="VOXD01000036">
    <property type="protein sequence ID" value="TXF87125.1"/>
    <property type="molecule type" value="Genomic_DNA"/>
</dbReference>
<evidence type="ECO:0000256" key="2">
    <source>
        <dbReference type="ARBA" id="ARBA00023027"/>
    </source>
</evidence>
<dbReference type="GO" id="GO:0036054">
    <property type="term" value="F:protein-malonyllysine demalonylase activity"/>
    <property type="evidence" value="ECO:0007669"/>
    <property type="project" value="InterPro"/>
</dbReference>